<dbReference type="KEGG" id="had:CDV25_02875"/>
<accession>A0A2U8FC41</accession>
<evidence type="ECO:0000256" key="5">
    <source>
        <dbReference type="RuleBase" id="RU362076"/>
    </source>
</evidence>
<dbReference type="NCBIfam" id="NF004496">
    <property type="entry name" value="PRK05842.1"/>
    <property type="match status" value="1"/>
</dbReference>
<evidence type="ECO:0000313" key="8">
    <source>
        <dbReference type="Proteomes" id="UP000244890"/>
    </source>
</evidence>
<proteinExistence type="inferred from homology"/>
<evidence type="ECO:0000256" key="6">
    <source>
        <dbReference type="SAM" id="MobiDB-lite"/>
    </source>
</evidence>
<dbReference type="OrthoDB" id="9785233at2"/>
<protein>
    <recommendedName>
        <fullName evidence="2 5">Basal-body rod modification protein FlgD</fullName>
    </recommendedName>
</protein>
<keyword evidence="7" id="KW-0966">Cell projection</keyword>
<evidence type="ECO:0000313" key="7">
    <source>
        <dbReference type="EMBL" id="AWI33820.1"/>
    </source>
</evidence>
<organism evidence="7 8">
    <name type="scientific">Helicobacter apodemus</name>
    <dbReference type="NCBI Taxonomy" id="135569"/>
    <lineage>
        <taxon>Bacteria</taxon>
        <taxon>Pseudomonadati</taxon>
        <taxon>Campylobacterota</taxon>
        <taxon>Epsilonproteobacteria</taxon>
        <taxon>Campylobacterales</taxon>
        <taxon>Helicobacteraceae</taxon>
        <taxon>Helicobacter</taxon>
    </lineage>
</organism>
<sequence length="313" mass="34542">MNTNVTTTNNTTATNTANTATTNTNNTNNANNNATTNNTNNATFPGDSPIPKNDKPTGGNSLNNEAFMKLFLEQLKNQDPTAPMETQEILTQTAQLTQVEAQEKMKTAMEKMTTAMESMQKTNEKTIEAQEKLIQTQDNMLKTMQTLAGNITDGNILNSYSAVDVIGKIAETGYSALTLSNNDKVKFSLYFDKPIDASKGDPKVTITTKAKDKDGKDTTQIVKEISLKEYNGKSGYIEFEWDTRDDGGSFVRAGEYKISAEYNLDSNTNKYLTTEMGRGEVQSIVYDKGVPYIKLGDHFIMPITAAQSFYPKK</sequence>
<reference evidence="7 8" key="1">
    <citation type="submission" date="2017-06" db="EMBL/GenBank/DDBJ databases">
        <title>Complete genome of Helicobacter apodemus.</title>
        <authorList>
            <person name="Cho S."/>
        </authorList>
    </citation>
    <scope>NUCLEOTIDE SEQUENCE [LARGE SCALE GENOMIC DNA]</scope>
    <source>
        <strain evidence="8">SNUVETPUB-15-01</strain>
    </source>
</reference>
<comment type="function">
    <text evidence="4 5">Required for flagellar hook formation. May act as a scaffolding protein.</text>
</comment>
<dbReference type="AlphaFoldDB" id="A0A2U8FC41"/>
<keyword evidence="3 5" id="KW-1005">Bacterial flagellum biogenesis</keyword>
<gene>
    <name evidence="7" type="ORF">CDV25_02875</name>
</gene>
<dbReference type="InterPro" id="IPR005648">
    <property type="entry name" value="FlgD"/>
</dbReference>
<evidence type="ECO:0000256" key="2">
    <source>
        <dbReference type="ARBA" id="ARBA00016013"/>
    </source>
</evidence>
<feature type="region of interest" description="Disordered" evidence="6">
    <location>
        <begin position="1"/>
        <end position="62"/>
    </location>
</feature>
<comment type="similarity">
    <text evidence="1 5">Belongs to the FlgD family.</text>
</comment>
<keyword evidence="7" id="KW-0282">Flagellum</keyword>
<evidence type="ECO:0000256" key="1">
    <source>
        <dbReference type="ARBA" id="ARBA00010577"/>
    </source>
</evidence>
<dbReference type="GO" id="GO:0044781">
    <property type="term" value="P:bacterial-type flagellum organization"/>
    <property type="evidence" value="ECO:0007669"/>
    <property type="project" value="UniProtKB-UniRule"/>
</dbReference>
<evidence type="ECO:0000256" key="4">
    <source>
        <dbReference type="ARBA" id="ARBA00024746"/>
    </source>
</evidence>
<feature type="compositionally biased region" description="Low complexity" evidence="6">
    <location>
        <begin position="1"/>
        <end position="43"/>
    </location>
</feature>
<dbReference type="Proteomes" id="UP000244890">
    <property type="component" value="Chromosome"/>
</dbReference>
<dbReference type="Gene3D" id="2.60.40.4070">
    <property type="match status" value="1"/>
</dbReference>
<keyword evidence="7" id="KW-0969">Cilium</keyword>
<dbReference type="RefSeq" id="WP_108910691.1">
    <property type="nucleotide sequence ID" value="NZ_CP021886.1"/>
</dbReference>
<dbReference type="EMBL" id="CP021886">
    <property type="protein sequence ID" value="AWI33820.1"/>
    <property type="molecule type" value="Genomic_DNA"/>
</dbReference>
<name>A0A2U8FC41_9HELI</name>
<dbReference type="Pfam" id="PF03963">
    <property type="entry name" value="FlgD"/>
    <property type="match status" value="1"/>
</dbReference>
<evidence type="ECO:0000256" key="3">
    <source>
        <dbReference type="ARBA" id="ARBA00022795"/>
    </source>
</evidence>